<reference evidence="9 10" key="1">
    <citation type="journal article" date="2018" name="MBio">
        <title>Comparative Genomics Reveals the Core Gene Toolbox for the Fungus-Insect Symbiosis.</title>
        <authorList>
            <person name="Wang Y."/>
            <person name="Stata M."/>
            <person name="Wang W."/>
            <person name="Stajich J.E."/>
            <person name="White M.M."/>
            <person name="Moncalvo J.M."/>
        </authorList>
    </citation>
    <scope>NUCLEOTIDE SEQUENCE [LARGE SCALE GENOMIC DNA]</scope>
    <source>
        <strain evidence="9 10">SC-DP-2</strain>
    </source>
</reference>
<dbReference type="OrthoDB" id="6123450at2759"/>
<gene>
    <name evidence="9" type="ORF">BB560_004734</name>
</gene>
<dbReference type="Gene3D" id="1.50.10.10">
    <property type="match status" value="1"/>
</dbReference>
<dbReference type="Pfam" id="PF00723">
    <property type="entry name" value="Glyco_hydro_15"/>
    <property type="match status" value="1"/>
</dbReference>
<dbReference type="EMBL" id="MBFS01001566">
    <property type="protein sequence ID" value="PVV00868.1"/>
    <property type="molecule type" value="Genomic_DNA"/>
</dbReference>
<keyword evidence="7" id="KW-0624">Polysaccharide degradation</keyword>
<organism evidence="9 10">
    <name type="scientific">Smittium megazygosporum</name>
    <dbReference type="NCBI Taxonomy" id="133381"/>
    <lineage>
        <taxon>Eukaryota</taxon>
        <taxon>Fungi</taxon>
        <taxon>Fungi incertae sedis</taxon>
        <taxon>Zoopagomycota</taxon>
        <taxon>Kickxellomycotina</taxon>
        <taxon>Harpellomycetes</taxon>
        <taxon>Harpellales</taxon>
        <taxon>Legeriomycetaceae</taxon>
        <taxon>Smittium</taxon>
    </lineage>
</organism>
<evidence type="ECO:0000256" key="4">
    <source>
        <dbReference type="ARBA" id="ARBA00022801"/>
    </source>
</evidence>
<dbReference type="InterPro" id="IPR012341">
    <property type="entry name" value="6hp_glycosidase-like_sf"/>
</dbReference>
<evidence type="ECO:0000256" key="3">
    <source>
        <dbReference type="ARBA" id="ARBA00012593"/>
    </source>
</evidence>
<dbReference type="GO" id="GO:0004339">
    <property type="term" value="F:glucan 1,4-alpha-glucosidase activity"/>
    <property type="evidence" value="ECO:0007669"/>
    <property type="project" value="UniProtKB-EC"/>
</dbReference>
<dbReference type="AlphaFoldDB" id="A0A2T9Z8E2"/>
<dbReference type="GO" id="GO:0000272">
    <property type="term" value="P:polysaccharide catabolic process"/>
    <property type="evidence" value="ECO:0007669"/>
    <property type="project" value="UniProtKB-KW"/>
</dbReference>
<dbReference type="PANTHER" id="PTHR31616">
    <property type="entry name" value="TREHALASE"/>
    <property type="match status" value="1"/>
</dbReference>
<keyword evidence="5" id="KW-0119">Carbohydrate metabolism</keyword>
<feature type="domain" description="GH15-like" evidence="8">
    <location>
        <begin position="123"/>
        <end position="540"/>
    </location>
</feature>
<dbReference type="GO" id="GO:0000324">
    <property type="term" value="C:fungal-type vacuole"/>
    <property type="evidence" value="ECO:0007669"/>
    <property type="project" value="TreeGrafter"/>
</dbReference>
<evidence type="ECO:0000256" key="7">
    <source>
        <dbReference type="ARBA" id="ARBA00023326"/>
    </source>
</evidence>
<dbReference type="SUPFAM" id="SSF48208">
    <property type="entry name" value="Six-hairpin glycosidases"/>
    <property type="match status" value="1"/>
</dbReference>
<dbReference type="STRING" id="133381.A0A2T9Z8E2"/>
<comment type="caution">
    <text evidence="9">The sequence shown here is derived from an EMBL/GenBank/DDBJ whole genome shotgun (WGS) entry which is preliminary data.</text>
</comment>
<keyword evidence="6" id="KW-0326">Glycosidase</keyword>
<dbReference type="Proteomes" id="UP000245609">
    <property type="component" value="Unassembled WGS sequence"/>
</dbReference>
<evidence type="ECO:0000256" key="2">
    <source>
        <dbReference type="ARBA" id="ARBA00006188"/>
    </source>
</evidence>
<comment type="similarity">
    <text evidence="2">Belongs to the glycosyl hydrolase 15 family.</text>
</comment>
<dbReference type="PRINTS" id="PR00736">
    <property type="entry name" value="GLHYDRLASE15"/>
</dbReference>
<comment type="catalytic activity">
    <reaction evidence="1">
        <text>Hydrolysis of terminal (1-&gt;4)-linked alpha-D-glucose residues successively from non-reducing ends of the chains with release of beta-D-glucose.</text>
        <dbReference type="EC" id="3.2.1.3"/>
    </reaction>
</comment>
<evidence type="ECO:0000313" key="9">
    <source>
        <dbReference type="EMBL" id="PVV00868.1"/>
    </source>
</evidence>
<accession>A0A2T9Z8E2</accession>
<proteinExistence type="inferred from homology"/>
<evidence type="ECO:0000259" key="8">
    <source>
        <dbReference type="Pfam" id="PF00723"/>
    </source>
</evidence>
<protein>
    <recommendedName>
        <fullName evidence="3">glucan 1,4-alpha-glucosidase</fullName>
        <ecNumber evidence="3">3.2.1.3</ecNumber>
    </recommendedName>
</protein>
<dbReference type="InterPro" id="IPR011613">
    <property type="entry name" value="GH15-like"/>
</dbReference>
<sequence>MALLCKRILLFILFFSFTLYFFCNYSYKSYSGAFPFSFKPNPNSRRWNSNGLAKPNPDSLSESTSIHFNNPRSSLLNPVNHNLDSLVSKPGSASESSVFKERKELDDWVAAQYDISLSLINDNISPTGAMKGSVCASRSKLNPDYYYHWIRDSALTMNMLIQNLNNSDPGLIERLLQIEDFIDFSYHISNWKSLPSGLGEPKFNMDGTPFLKEWGRPQNDGPALRSICLINYANYLISQVRIVDHLYCDSGCIINNDLDYIVDNWRESSFEIWEEVKGFNYYTVMVQLKALEMGQLLASILGDFESAKRYHSVLLEMKDSLDLFWDKQNQIIMSTIHWAGGMPYKLNNLDSQSFLALLHTWDDSTDFYTDNTFTRTLSTVFDLFKYFNREYKINSEGLPAIAMGRYPGDKYDGYDSKSYGNPWPLITMGVAELYYKLSYEFSTQDHLYLDRIMVKFLNLKFFDSHQINLNLKSSEEPIIVNRDTIEFWDIVKSLFYNGEEFLKRVKHHTASDGSISEQWNRVTGFNQGAPNLTWSYTAFCTMKVARDRIKQILFTQPSFILKIP</sequence>
<dbReference type="InterPro" id="IPR008928">
    <property type="entry name" value="6-hairpin_glycosidase_sf"/>
</dbReference>
<dbReference type="PANTHER" id="PTHR31616:SF9">
    <property type="entry name" value="GLUCOAMYLASE, INTRACELLULAR SPORULATION-SPECIFIC"/>
    <property type="match status" value="1"/>
</dbReference>
<keyword evidence="4" id="KW-0378">Hydrolase</keyword>
<evidence type="ECO:0000256" key="1">
    <source>
        <dbReference type="ARBA" id="ARBA00001863"/>
    </source>
</evidence>
<evidence type="ECO:0000256" key="5">
    <source>
        <dbReference type="ARBA" id="ARBA00023277"/>
    </source>
</evidence>
<evidence type="ECO:0000256" key="6">
    <source>
        <dbReference type="ARBA" id="ARBA00023295"/>
    </source>
</evidence>
<dbReference type="EC" id="3.2.1.3" evidence="3"/>
<name>A0A2T9Z8E2_9FUNG</name>
<dbReference type="InterPro" id="IPR000165">
    <property type="entry name" value="Glucoamylase"/>
</dbReference>
<keyword evidence="10" id="KW-1185">Reference proteome</keyword>
<evidence type="ECO:0000313" key="10">
    <source>
        <dbReference type="Proteomes" id="UP000245609"/>
    </source>
</evidence>